<evidence type="ECO:0000256" key="1">
    <source>
        <dbReference type="SAM" id="MobiDB-lite"/>
    </source>
</evidence>
<dbReference type="InterPro" id="IPR044199">
    <property type="entry name" value="NdhU_chloroplastic"/>
</dbReference>
<name>A0A6G1E883_9ORYZ</name>
<evidence type="ECO:0000313" key="3">
    <source>
        <dbReference type="EMBL" id="KAF0920163.1"/>
    </source>
</evidence>
<feature type="domain" description="J" evidence="2">
    <location>
        <begin position="5"/>
        <end position="66"/>
    </location>
</feature>
<feature type="compositionally biased region" description="Basic and acidic residues" evidence="1">
    <location>
        <begin position="181"/>
        <end position="207"/>
    </location>
</feature>
<gene>
    <name evidence="3" type="ORF">E2562_033464</name>
</gene>
<dbReference type="OrthoDB" id="2013770at2759"/>
<protein>
    <recommendedName>
        <fullName evidence="2">J domain-containing protein</fullName>
    </recommendedName>
</protein>
<dbReference type="Gene3D" id="1.10.287.110">
    <property type="entry name" value="DnaJ domain"/>
    <property type="match status" value="1"/>
</dbReference>
<dbReference type="Proteomes" id="UP000479710">
    <property type="component" value="Unassembled WGS sequence"/>
</dbReference>
<dbReference type="EMBL" id="SPHZ02000005">
    <property type="protein sequence ID" value="KAF0920163.1"/>
    <property type="molecule type" value="Genomic_DNA"/>
</dbReference>
<dbReference type="GO" id="GO:0009535">
    <property type="term" value="C:chloroplast thylakoid membrane"/>
    <property type="evidence" value="ECO:0007669"/>
    <property type="project" value="InterPro"/>
</dbReference>
<dbReference type="InterPro" id="IPR036869">
    <property type="entry name" value="J_dom_sf"/>
</dbReference>
<reference evidence="3 4" key="1">
    <citation type="submission" date="2019-11" db="EMBL/GenBank/DDBJ databases">
        <title>Whole genome sequence of Oryza granulata.</title>
        <authorList>
            <person name="Li W."/>
        </authorList>
    </citation>
    <scope>NUCLEOTIDE SEQUENCE [LARGE SCALE GENOMIC DNA]</scope>
    <source>
        <strain evidence="4">cv. Menghai</strain>
        <tissue evidence="3">Leaf</tissue>
    </source>
</reference>
<feature type="region of interest" description="Disordered" evidence="1">
    <location>
        <begin position="147"/>
        <end position="243"/>
    </location>
</feature>
<proteinExistence type="predicted"/>
<evidence type="ECO:0000313" key="4">
    <source>
        <dbReference type="Proteomes" id="UP000479710"/>
    </source>
</evidence>
<feature type="compositionally biased region" description="Basic and acidic residues" evidence="1">
    <location>
        <begin position="122"/>
        <end position="131"/>
    </location>
</feature>
<dbReference type="PANTHER" id="PTHR47726:SF1">
    <property type="entry name" value="NAD(P)H-QUINONE OXIDOREDUCTASE SUBUNIT U, CHLOROPLASTIC"/>
    <property type="match status" value="1"/>
</dbReference>
<comment type="caution">
    <text evidence="3">The sequence shown here is derived from an EMBL/GenBank/DDBJ whole genome shotgun (WGS) entry which is preliminary data.</text>
</comment>
<organism evidence="3 4">
    <name type="scientific">Oryza meyeriana var. granulata</name>
    <dbReference type="NCBI Taxonomy" id="110450"/>
    <lineage>
        <taxon>Eukaryota</taxon>
        <taxon>Viridiplantae</taxon>
        <taxon>Streptophyta</taxon>
        <taxon>Embryophyta</taxon>
        <taxon>Tracheophyta</taxon>
        <taxon>Spermatophyta</taxon>
        <taxon>Magnoliopsida</taxon>
        <taxon>Liliopsida</taxon>
        <taxon>Poales</taxon>
        <taxon>Poaceae</taxon>
        <taxon>BOP clade</taxon>
        <taxon>Oryzoideae</taxon>
        <taxon>Oryzeae</taxon>
        <taxon>Oryzinae</taxon>
        <taxon>Oryza</taxon>
        <taxon>Oryza meyeriana</taxon>
    </lineage>
</organism>
<feature type="non-terminal residue" evidence="3">
    <location>
        <position position="1"/>
    </location>
</feature>
<evidence type="ECO:0000259" key="2">
    <source>
        <dbReference type="Pfam" id="PF00226"/>
    </source>
</evidence>
<accession>A0A6G1E883</accession>
<dbReference type="PANTHER" id="PTHR47726">
    <property type="entry name" value="NAD(P)H-QUINONE OXIDOREDUCTASE SUBUNIT U, CHLOROPLASTIC"/>
    <property type="match status" value="1"/>
</dbReference>
<dbReference type="InterPro" id="IPR001623">
    <property type="entry name" value="DnaJ_domain"/>
</dbReference>
<keyword evidence="4" id="KW-1185">Reference proteome</keyword>
<feature type="region of interest" description="Disordered" evidence="1">
    <location>
        <begin position="109"/>
        <end position="132"/>
    </location>
</feature>
<dbReference type="GO" id="GO:0005783">
    <property type="term" value="C:endoplasmic reticulum"/>
    <property type="evidence" value="ECO:0007669"/>
    <property type="project" value="UniProtKB-ARBA"/>
</dbReference>
<sequence>ITDGDHYGRLGITRLASTDEVEAAYEKKCEELNSKGLEEEEINKEHDLLKESFTILSTEEERRLYDWSLARSGQPERYIWPFEVDPMELAPDPPKEPEDEFPTKLKLLLGSRGQRNERKHKFTGEGDKLSRELGLAVDVVTEGSMAAAAGRATGNNGLVGVEDGGSQRSAEQKPLPPTGREGNRQEMHRSPAKDLGRRGEGVRRRSEGSPMGSTTVAAQVEKPVGHHGAGGGARRARPLAAAS</sequence>
<feature type="compositionally biased region" description="Low complexity" evidence="1">
    <location>
        <begin position="147"/>
        <end position="156"/>
    </location>
</feature>
<dbReference type="GO" id="GO:0010598">
    <property type="term" value="C:NAD(P)H dehydrogenase complex (plastoquinone)"/>
    <property type="evidence" value="ECO:0007669"/>
    <property type="project" value="InterPro"/>
</dbReference>
<dbReference type="SUPFAM" id="SSF46565">
    <property type="entry name" value="Chaperone J-domain"/>
    <property type="match status" value="1"/>
</dbReference>
<dbReference type="FunFam" id="1.10.287.110:FF:000080">
    <property type="entry name" value="NAD(P)H-quinone oxidoreductase subunit U chloroplastic"/>
    <property type="match status" value="1"/>
</dbReference>
<dbReference type="Pfam" id="PF00226">
    <property type="entry name" value="DnaJ"/>
    <property type="match status" value="1"/>
</dbReference>
<dbReference type="AlphaFoldDB" id="A0A6G1E883"/>